<dbReference type="Pfam" id="PF00069">
    <property type="entry name" value="Pkinase"/>
    <property type="match status" value="1"/>
</dbReference>
<dbReference type="SUPFAM" id="SSF56112">
    <property type="entry name" value="Protein kinase-like (PK-like)"/>
    <property type="match status" value="1"/>
</dbReference>
<evidence type="ECO:0000256" key="1">
    <source>
        <dbReference type="ARBA" id="ARBA00012513"/>
    </source>
</evidence>
<dbReference type="EMBL" id="HBUF01077022">
    <property type="protein sequence ID" value="CAG6631512.1"/>
    <property type="molecule type" value="Transcribed_RNA"/>
</dbReference>
<dbReference type="GO" id="GO:0004674">
    <property type="term" value="F:protein serine/threonine kinase activity"/>
    <property type="evidence" value="ECO:0007669"/>
    <property type="project" value="UniProtKB-EC"/>
</dbReference>
<protein>
    <recommendedName>
        <fullName evidence="1">non-specific serine/threonine protein kinase</fullName>
        <ecNumber evidence="1">2.7.11.1</ecNumber>
    </recommendedName>
</protein>
<dbReference type="GO" id="GO:0005524">
    <property type="term" value="F:ATP binding"/>
    <property type="evidence" value="ECO:0007669"/>
    <property type="project" value="UniProtKB-KW"/>
</dbReference>
<evidence type="ECO:0000256" key="4">
    <source>
        <dbReference type="ARBA" id="ARBA00022777"/>
    </source>
</evidence>
<dbReference type="Gene3D" id="3.30.200.20">
    <property type="entry name" value="Phosphorylase Kinase, domain 1"/>
    <property type="match status" value="1"/>
</dbReference>
<keyword evidence="2" id="KW-0808">Transferase</keyword>
<dbReference type="Gene3D" id="1.10.510.10">
    <property type="entry name" value="Transferase(Phosphotransferase) domain 1"/>
    <property type="match status" value="1"/>
</dbReference>
<dbReference type="InterPro" id="IPR000719">
    <property type="entry name" value="Prot_kinase_dom"/>
</dbReference>
<dbReference type="InterPro" id="IPR011009">
    <property type="entry name" value="Kinase-like_dom_sf"/>
</dbReference>
<sequence>MNTLKDMQNLSMEEPKKSKGSKKLMVPPTPQTSRLGYGTGVGVYSMARGGASNSQNLSPWALKKVERKFKGQKVISDRLKVESKILKSLSHPNIIGFRGEGKTKDGRICLAMETCGTSLDALMEKRREEDLGPFPPDQIFKVAEGLCSALHYLHQEKQLLHGDIKSFNVLIKGDFDQVKLCDFGTPVFLNKEGIAVDDTQEYVGTEIWSAPEVLIDDIISDKADIFSFGLTLWEMLSLDHPNIPSVSDSSMDSSTWSQDSDASIMECTSTGTPINDSVMEQSFTPGQKPKMPADLGPEYDVIIQLIDFCTIEDCTERPNAEQVLKFIQANRKK</sequence>
<organism evidence="8">
    <name type="scientific">Cacopsylla melanoneura</name>
    <dbReference type="NCBI Taxonomy" id="428564"/>
    <lineage>
        <taxon>Eukaryota</taxon>
        <taxon>Metazoa</taxon>
        <taxon>Ecdysozoa</taxon>
        <taxon>Arthropoda</taxon>
        <taxon>Hexapoda</taxon>
        <taxon>Insecta</taxon>
        <taxon>Pterygota</taxon>
        <taxon>Neoptera</taxon>
        <taxon>Paraneoptera</taxon>
        <taxon>Hemiptera</taxon>
        <taxon>Sternorrhyncha</taxon>
        <taxon>Psylloidea</taxon>
        <taxon>Psyllidae</taxon>
        <taxon>Psyllinae</taxon>
        <taxon>Cacopsylla</taxon>
    </lineage>
</organism>
<dbReference type="PANTHER" id="PTHR43671:SF13">
    <property type="entry name" value="SERINE_THREONINE-PROTEIN KINASE NEK2"/>
    <property type="match status" value="1"/>
</dbReference>
<feature type="region of interest" description="Disordered" evidence="6">
    <location>
        <begin position="1"/>
        <end position="32"/>
    </location>
</feature>
<feature type="compositionally biased region" description="Polar residues" evidence="6">
    <location>
        <begin position="1"/>
        <end position="11"/>
    </location>
</feature>
<accession>A0A8D8QHP3</accession>
<dbReference type="PIRSF" id="PIRSF000654">
    <property type="entry name" value="Integrin-linked_kinase"/>
    <property type="match status" value="1"/>
</dbReference>
<dbReference type="PROSITE" id="PS00108">
    <property type="entry name" value="PROTEIN_KINASE_ST"/>
    <property type="match status" value="1"/>
</dbReference>
<name>A0A8D8QHP3_9HEMI</name>
<dbReference type="EC" id="2.7.11.1" evidence="1"/>
<evidence type="ECO:0000256" key="3">
    <source>
        <dbReference type="ARBA" id="ARBA00022741"/>
    </source>
</evidence>
<dbReference type="AlphaFoldDB" id="A0A8D8QHP3"/>
<dbReference type="InterPro" id="IPR050660">
    <property type="entry name" value="NEK_Ser/Thr_kinase"/>
</dbReference>
<dbReference type="InterPro" id="IPR008271">
    <property type="entry name" value="Ser/Thr_kinase_AS"/>
</dbReference>
<dbReference type="PANTHER" id="PTHR43671">
    <property type="entry name" value="SERINE/THREONINE-PROTEIN KINASE NEK"/>
    <property type="match status" value="1"/>
</dbReference>
<evidence type="ECO:0000256" key="5">
    <source>
        <dbReference type="ARBA" id="ARBA00022840"/>
    </source>
</evidence>
<feature type="domain" description="Protein kinase" evidence="7">
    <location>
        <begin position="29"/>
        <end position="333"/>
    </location>
</feature>
<proteinExistence type="predicted"/>
<dbReference type="PROSITE" id="PS50011">
    <property type="entry name" value="PROTEIN_KINASE_DOM"/>
    <property type="match status" value="1"/>
</dbReference>
<evidence type="ECO:0000256" key="2">
    <source>
        <dbReference type="ARBA" id="ARBA00022679"/>
    </source>
</evidence>
<keyword evidence="5" id="KW-0067">ATP-binding</keyword>
<keyword evidence="3" id="KW-0547">Nucleotide-binding</keyword>
<evidence type="ECO:0000313" key="8">
    <source>
        <dbReference type="EMBL" id="CAG6631512.1"/>
    </source>
</evidence>
<evidence type="ECO:0000259" key="7">
    <source>
        <dbReference type="PROSITE" id="PS50011"/>
    </source>
</evidence>
<keyword evidence="4 8" id="KW-0418">Kinase</keyword>
<dbReference type="SMART" id="SM00220">
    <property type="entry name" value="S_TKc"/>
    <property type="match status" value="1"/>
</dbReference>
<reference evidence="8" key="1">
    <citation type="submission" date="2021-05" db="EMBL/GenBank/DDBJ databases">
        <authorList>
            <person name="Alioto T."/>
            <person name="Alioto T."/>
            <person name="Gomez Garrido J."/>
        </authorList>
    </citation>
    <scope>NUCLEOTIDE SEQUENCE</scope>
</reference>
<evidence type="ECO:0000256" key="6">
    <source>
        <dbReference type="SAM" id="MobiDB-lite"/>
    </source>
</evidence>
<dbReference type="EMBL" id="HBUF01077021">
    <property type="protein sequence ID" value="CAG6631511.1"/>
    <property type="molecule type" value="Transcribed_RNA"/>
</dbReference>